<dbReference type="AlphaFoldDB" id="A0A3S4GSZ0"/>
<dbReference type="EMBL" id="LR134162">
    <property type="protein sequence ID" value="VEB06581.1"/>
    <property type="molecule type" value="Genomic_DNA"/>
</dbReference>
<feature type="region of interest" description="Disordered" evidence="1">
    <location>
        <begin position="94"/>
        <end position="113"/>
    </location>
</feature>
<evidence type="ECO:0000313" key="4">
    <source>
        <dbReference type="Proteomes" id="UP000282433"/>
    </source>
</evidence>
<dbReference type="GO" id="GO:0005524">
    <property type="term" value="F:ATP binding"/>
    <property type="evidence" value="ECO:0007669"/>
    <property type="project" value="UniProtKB-KW"/>
</dbReference>
<protein>
    <submittedName>
        <fullName evidence="3">Potassium-transporting ATPase subunit B</fullName>
        <ecNumber evidence="3">3.6.3.12</ecNumber>
    </submittedName>
</protein>
<reference evidence="3 4" key="1">
    <citation type="submission" date="2018-12" db="EMBL/GenBank/DDBJ databases">
        <authorList>
            <consortium name="Pathogen Informatics"/>
        </authorList>
    </citation>
    <scope>NUCLEOTIDE SEQUENCE [LARGE SCALE GENOMIC DNA]</scope>
    <source>
        <strain evidence="3 4">NCTC13635</strain>
    </source>
</reference>
<dbReference type="PANTHER" id="PTHR43743">
    <property type="entry name" value="POTASSIUM-TRANSPORTING ATPASE ATP-BINDING SUBUNIT"/>
    <property type="match status" value="1"/>
</dbReference>
<feature type="transmembrane region" description="Helical" evidence="2">
    <location>
        <begin position="64"/>
        <end position="82"/>
    </location>
</feature>
<keyword evidence="3" id="KW-0378">Hydrolase</keyword>
<organism evidence="3 4">
    <name type="scientific">Klebsiella pneumoniae</name>
    <dbReference type="NCBI Taxonomy" id="573"/>
    <lineage>
        <taxon>Bacteria</taxon>
        <taxon>Pseudomonadati</taxon>
        <taxon>Pseudomonadota</taxon>
        <taxon>Gammaproteobacteria</taxon>
        <taxon>Enterobacterales</taxon>
        <taxon>Enterobacteriaceae</taxon>
        <taxon>Klebsiella/Raoultella group</taxon>
        <taxon>Klebsiella</taxon>
        <taxon>Klebsiella pneumoniae complex</taxon>
    </lineage>
</organism>
<dbReference type="GO" id="GO:0016787">
    <property type="term" value="F:hydrolase activity"/>
    <property type="evidence" value="ECO:0007669"/>
    <property type="project" value="UniProtKB-KW"/>
</dbReference>
<dbReference type="PANTHER" id="PTHR43743:SF1">
    <property type="entry name" value="POTASSIUM-TRANSPORTING ATPASE ATP-BINDING SUBUNIT"/>
    <property type="match status" value="1"/>
</dbReference>
<sequence length="164" mass="17926">MSRKQLALLEPTLVRQALLDAVKKLSPMVQWRNPVMFIVWVGSLLTTLLAIAMAGGALTGSATFTAAVSIWLWFTVLFANFAEAMAEGRSKAQANSLKGVKKRPSPANCAPRSMTRRSTTCRRKICAKATWCWWKPGILSPAMAKSSKAAPRWTKAPLPASLPR</sequence>
<keyword evidence="2" id="KW-0472">Membrane</keyword>
<accession>A0A3S4GSZ0</accession>
<dbReference type="InterPro" id="IPR006391">
    <property type="entry name" value="P-type_ATPase_bsu_IA"/>
</dbReference>
<gene>
    <name evidence="3" type="primary">kdpB_2</name>
    <name evidence="3" type="ORF">NCTC13635_06118</name>
</gene>
<dbReference type="EC" id="3.6.3.12" evidence="3"/>
<keyword evidence="2" id="KW-0812">Transmembrane</keyword>
<proteinExistence type="predicted"/>
<dbReference type="GO" id="GO:0016020">
    <property type="term" value="C:membrane"/>
    <property type="evidence" value="ECO:0007669"/>
    <property type="project" value="InterPro"/>
</dbReference>
<evidence type="ECO:0000256" key="2">
    <source>
        <dbReference type="SAM" id="Phobius"/>
    </source>
</evidence>
<evidence type="ECO:0000256" key="1">
    <source>
        <dbReference type="SAM" id="MobiDB-lite"/>
    </source>
</evidence>
<feature type="transmembrane region" description="Helical" evidence="2">
    <location>
        <begin position="35"/>
        <end position="58"/>
    </location>
</feature>
<evidence type="ECO:0000313" key="3">
    <source>
        <dbReference type="EMBL" id="VEB06581.1"/>
    </source>
</evidence>
<dbReference type="GO" id="GO:0008556">
    <property type="term" value="F:P-type potassium transmembrane transporter activity"/>
    <property type="evidence" value="ECO:0007669"/>
    <property type="project" value="InterPro"/>
</dbReference>
<dbReference type="Proteomes" id="UP000282433">
    <property type="component" value="Chromosome"/>
</dbReference>
<keyword evidence="2" id="KW-1133">Transmembrane helix</keyword>
<name>A0A3S4GSZ0_KLEPN</name>